<comment type="caution">
    <text evidence="2">The sequence shown here is derived from an EMBL/GenBank/DDBJ whole genome shotgun (WGS) entry which is preliminary data.</text>
</comment>
<feature type="compositionally biased region" description="Basic and acidic residues" evidence="1">
    <location>
        <begin position="127"/>
        <end position="142"/>
    </location>
</feature>
<dbReference type="AlphaFoldDB" id="A0A135SYL1"/>
<organism evidence="2 3">
    <name type="scientific">Colletotrichum salicis</name>
    <dbReference type="NCBI Taxonomy" id="1209931"/>
    <lineage>
        <taxon>Eukaryota</taxon>
        <taxon>Fungi</taxon>
        <taxon>Dikarya</taxon>
        <taxon>Ascomycota</taxon>
        <taxon>Pezizomycotina</taxon>
        <taxon>Sordariomycetes</taxon>
        <taxon>Hypocreomycetidae</taxon>
        <taxon>Glomerellales</taxon>
        <taxon>Glomerellaceae</taxon>
        <taxon>Colletotrichum</taxon>
        <taxon>Colletotrichum acutatum species complex</taxon>
    </lineage>
</organism>
<dbReference type="Proteomes" id="UP000070121">
    <property type="component" value="Unassembled WGS sequence"/>
</dbReference>
<feature type="compositionally biased region" description="Polar residues" evidence="1">
    <location>
        <begin position="113"/>
        <end position="123"/>
    </location>
</feature>
<keyword evidence="3" id="KW-1185">Reference proteome</keyword>
<feature type="compositionally biased region" description="Gly residues" evidence="1">
    <location>
        <begin position="58"/>
        <end position="67"/>
    </location>
</feature>
<protein>
    <submittedName>
        <fullName evidence="2">Uncharacterized protein</fullName>
    </submittedName>
</protein>
<proteinExistence type="predicted"/>
<evidence type="ECO:0000256" key="1">
    <source>
        <dbReference type="SAM" id="MobiDB-lite"/>
    </source>
</evidence>
<reference evidence="2 3" key="1">
    <citation type="submission" date="2014-02" db="EMBL/GenBank/DDBJ databases">
        <title>The genome sequence of Colletotrichum salicis CBS 607.94.</title>
        <authorList>
            <person name="Baroncelli R."/>
            <person name="Thon M.R."/>
        </authorList>
    </citation>
    <scope>NUCLEOTIDE SEQUENCE [LARGE SCALE GENOMIC DNA]</scope>
    <source>
        <strain evidence="2 3">CBS 607.94</strain>
    </source>
</reference>
<name>A0A135SYL1_9PEZI</name>
<feature type="region of interest" description="Disordered" evidence="1">
    <location>
        <begin position="1"/>
        <end position="95"/>
    </location>
</feature>
<evidence type="ECO:0000313" key="2">
    <source>
        <dbReference type="EMBL" id="KXH40964.1"/>
    </source>
</evidence>
<evidence type="ECO:0000313" key="3">
    <source>
        <dbReference type="Proteomes" id="UP000070121"/>
    </source>
</evidence>
<feature type="region of interest" description="Disordered" evidence="1">
    <location>
        <begin position="111"/>
        <end position="142"/>
    </location>
</feature>
<accession>A0A135SYL1</accession>
<sequence length="142" mass="15257">MPSQLFSFEIVHGDTPETYDSSYTGGTNAGDVNGTPDFASGTRGGRRAQTADTSIQGGRHGGAGYGHHAGSKTDQSEKRPVTHNEATPQKLSEANDRIVYTKKCDDAKKELQQKTAQNATRAQSGRKKIESTGTRERILGTM</sequence>
<dbReference type="EMBL" id="JFFI01002176">
    <property type="protein sequence ID" value="KXH40964.1"/>
    <property type="molecule type" value="Genomic_DNA"/>
</dbReference>
<gene>
    <name evidence="2" type="ORF">CSAL01_07874</name>
</gene>